<dbReference type="EMBL" id="GBRH01234181">
    <property type="protein sequence ID" value="JAD63714.1"/>
    <property type="molecule type" value="Transcribed_RNA"/>
</dbReference>
<proteinExistence type="predicted"/>
<reference evidence="1" key="2">
    <citation type="journal article" date="2015" name="Data Brief">
        <title>Shoot transcriptome of the giant reed, Arundo donax.</title>
        <authorList>
            <person name="Barrero R.A."/>
            <person name="Guerrero F.D."/>
            <person name="Moolhuijzen P."/>
            <person name="Goolsby J.A."/>
            <person name="Tidwell J."/>
            <person name="Bellgard S.E."/>
            <person name="Bellgard M.I."/>
        </authorList>
    </citation>
    <scope>NUCLEOTIDE SEQUENCE</scope>
    <source>
        <tissue evidence="1">Shoot tissue taken approximately 20 cm above the soil surface</tissue>
    </source>
</reference>
<name>A0A0A9BIC4_ARUDO</name>
<sequence>MVLCNCHTSLDKKGRMEGHAWCWWWQWQKGSKMKCTDISG</sequence>
<dbReference type="AlphaFoldDB" id="A0A0A9BIC4"/>
<evidence type="ECO:0000313" key="1">
    <source>
        <dbReference type="EMBL" id="JAD63714.1"/>
    </source>
</evidence>
<reference evidence="1" key="1">
    <citation type="submission" date="2014-09" db="EMBL/GenBank/DDBJ databases">
        <authorList>
            <person name="Magalhaes I.L.F."/>
            <person name="Oliveira U."/>
            <person name="Santos F.R."/>
            <person name="Vidigal T.H.D.A."/>
            <person name="Brescovit A.D."/>
            <person name="Santos A.J."/>
        </authorList>
    </citation>
    <scope>NUCLEOTIDE SEQUENCE</scope>
    <source>
        <tissue evidence="1">Shoot tissue taken approximately 20 cm above the soil surface</tissue>
    </source>
</reference>
<protein>
    <submittedName>
        <fullName evidence="1">Uncharacterized protein</fullName>
    </submittedName>
</protein>
<accession>A0A0A9BIC4</accession>
<organism evidence="1">
    <name type="scientific">Arundo donax</name>
    <name type="common">Giant reed</name>
    <name type="synonym">Donax arundinaceus</name>
    <dbReference type="NCBI Taxonomy" id="35708"/>
    <lineage>
        <taxon>Eukaryota</taxon>
        <taxon>Viridiplantae</taxon>
        <taxon>Streptophyta</taxon>
        <taxon>Embryophyta</taxon>
        <taxon>Tracheophyta</taxon>
        <taxon>Spermatophyta</taxon>
        <taxon>Magnoliopsida</taxon>
        <taxon>Liliopsida</taxon>
        <taxon>Poales</taxon>
        <taxon>Poaceae</taxon>
        <taxon>PACMAD clade</taxon>
        <taxon>Arundinoideae</taxon>
        <taxon>Arundineae</taxon>
        <taxon>Arundo</taxon>
    </lineage>
</organism>